<dbReference type="GO" id="GO:0006415">
    <property type="term" value="P:translational termination"/>
    <property type="evidence" value="ECO:0007669"/>
    <property type="project" value="UniProtKB-UniRule"/>
</dbReference>
<feature type="compositionally biased region" description="Basic and acidic residues" evidence="7">
    <location>
        <begin position="141"/>
        <end position="160"/>
    </location>
</feature>
<accession>A0A150T5M2</accession>
<evidence type="ECO:0000256" key="1">
    <source>
        <dbReference type="ARBA" id="ARBA00004496"/>
    </source>
</evidence>
<dbReference type="EMBL" id="JEMC01000353">
    <property type="protein sequence ID" value="KYG03206.1"/>
    <property type="molecule type" value="Genomic_DNA"/>
</dbReference>
<evidence type="ECO:0000256" key="3">
    <source>
        <dbReference type="ARBA" id="ARBA00022490"/>
    </source>
</evidence>
<reference evidence="9 10" key="1">
    <citation type="submission" date="2014-02" db="EMBL/GenBank/DDBJ databases">
        <title>The small core and large imbalanced accessory genome model reveals a collaborative survival strategy of Sorangium cellulosum strains in nature.</title>
        <authorList>
            <person name="Han K."/>
            <person name="Peng R."/>
            <person name="Blom J."/>
            <person name="Li Y.-Z."/>
        </authorList>
    </citation>
    <scope>NUCLEOTIDE SEQUENCE [LARGE SCALE GENOMIC DNA]</scope>
    <source>
        <strain evidence="9 10">So0149</strain>
    </source>
</reference>
<evidence type="ECO:0000256" key="2">
    <source>
        <dbReference type="ARBA" id="ARBA00005912"/>
    </source>
</evidence>
<name>A0A150T5M2_SORCE</name>
<dbReference type="InterPro" id="IPR036191">
    <property type="entry name" value="RRF_sf"/>
</dbReference>
<dbReference type="Gene3D" id="3.30.1360.40">
    <property type="match status" value="1"/>
</dbReference>
<dbReference type="GO" id="GO:0005737">
    <property type="term" value="C:cytoplasm"/>
    <property type="evidence" value="ECO:0007669"/>
    <property type="project" value="UniProtKB-SubCell"/>
</dbReference>
<dbReference type="Gene3D" id="1.10.132.20">
    <property type="entry name" value="Ribosome-recycling factor"/>
    <property type="match status" value="1"/>
</dbReference>
<dbReference type="InterPro" id="IPR002661">
    <property type="entry name" value="Ribosome_recyc_fac"/>
</dbReference>
<comment type="similarity">
    <text evidence="2 6">Belongs to the RRF family.</text>
</comment>
<dbReference type="FunFam" id="1.10.132.20:FF:000001">
    <property type="entry name" value="Ribosome-recycling factor"/>
    <property type="match status" value="1"/>
</dbReference>
<feature type="domain" description="Ribosome recycling factor" evidence="8">
    <location>
        <begin position="20"/>
        <end position="183"/>
    </location>
</feature>
<dbReference type="PANTHER" id="PTHR20982:SF3">
    <property type="entry name" value="MITOCHONDRIAL RIBOSOME RECYCLING FACTOR PSEUDO 1"/>
    <property type="match status" value="1"/>
</dbReference>
<dbReference type="SUPFAM" id="SSF55194">
    <property type="entry name" value="Ribosome recycling factor, RRF"/>
    <property type="match status" value="1"/>
</dbReference>
<dbReference type="GO" id="GO:0043023">
    <property type="term" value="F:ribosomal large subunit binding"/>
    <property type="evidence" value="ECO:0007669"/>
    <property type="project" value="TreeGrafter"/>
</dbReference>
<evidence type="ECO:0000313" key="9">
    <source>
        <dbReference type="EMBL" id="KYG03206.1"/>
    </source>
</evidence>
<gene>
    <name evidence="6 9" type="primary">frr</name>
    <name evidence="9" type="ORF">BE18_34895</name>
</gene>
<keyword evidence="4 6" id="KW-0648">Protein biosynthesis</keyword>
<dbReference type="NCBIfam" id="TIGR00496">
    <property type="entry name" value="frr"/>
    <property type="match status" value="1"/>
</dbReference>
<protein>
    <recommendedName>
        <fullName evidence="6">Ribosome-recycling factor</fullName>
        <shortName evidence="6">RRF</shortName>
    </recommendedName>
    <alternativeName>
        <fullName evidence="6">Ribosome-releasing factor</fullName>
    </alternativeName>
</protein>
<dbReference type="AlphaFoldDB" id="A0A150T5M2"/>
<evidence type="ECO:0000256" key="5">
    <source>
        <dbReference type="ARBA" id="ARBA00025050"/>
    </source>
</evidence>
<feature type="region of interest" description="Disordered" evidence="7">
    <location>
        <begin position="139"/>
        <end position="160"/>
    </location>
</feature>
<dbReference type="CDD" id="cd00520">
    <property type="entry name" value="RRF"/>
    <property type="match status" value="1"/>
</dbReference>
<keyword evidence="3 6" id="KW-0963">Cytoplasm</keyword>
<evidence type="ECO:0000256" key="4">
    <source>
        <dbReference type="ARBA" id="ARBA00022917"/>
    </source>
</evidence>
<comment type="caution">
    <text evidence="9">The sequence shown here is derived from an EMBL/GenBank/DDBJ whole genome shotgun (WGS) entry which is preliminary data.</text>
</comment>
<comment type="subcellular location">
    <subcellularLocation>
        <location evidence="1 6">Cytoplasm</location>
    </subcellularLocation>
</comment>
<evidence type="ECO:0000256" key="7">
    <source>
        <dbReference type="SAM" id="MobiDB-lite"/>
    </source>
</evidence>
<dbReference type="InterPro" id="IPR023584">
    <property type="entry name" value="Ribosome_recyc_fac_dom"/>
</dbReference>
<dbReference type="HAMAP" id="MF_00040">
    <property type="entry name" value="RRF"/>
    <property type="match status" value="1"/>
</dbReference>
<dbReference type="PANTHER" id="PTHR20982">
    <property type="entry name" value="RIBOSOME RECYCLING FACTOR"/>
    <property type="match status" value="1"/>
</dbReference>
<dbReference type="Proteomes" id="UP000075515">
    <property type="component" value="Unassembled WGS sequence"/>
</dbReference>
<dbReference type="Pfam" id="PF01765">
    <property type="entry name" value="RRF"/>
    <property type="match status" value="1"/>
</dbReference>
<dbReference type="FunFam" id="3.30.1360.40:FF:000001">
    <property type="entry name" value="Ribosome-recycling factor"/>
    <property type="match status" value="1"/>
</dbReference>
<sequence length="185" mass="20876">MLEDIIKELREGIDKAIEALRRDLAKVRTGRANAAMLDGIRVDYYGVPTPIVQMATVSVPEPRLITIKPWEKNQVKAVEKAIRESDLGLNPQVDADLIRLPIPPLTEERRREMVKLTKKNGEDCKVAIRKHRRDANEMIDTLEKDGEVSGDEADRSKKKVEDVVAEGTRQVDTVIATKEKDILDV</sequence>
<proteinExistence type="inferred from homology"/>
<evidence type="ECO:0000259" key="8">
    <source>
        <dbReference type="Pfam" id="PF01765"/>
    </source>
</evidence>
<comment type="function">
    <text evidence="5 6">Responsible for the release of ribosomes from messenger RNA at the termination of protein biosynthesis. May increase the efficiency of translation by recycling ribosomes from one round of translation to another.</text>
</comment>
<evidence type="ECO:0000313" key="10">
    <source>
        <dbReference type="Proteomes" id="UP000075515"/>
    </source>
</evidence>
<organism evidence="9 10">
    <name type="scientific">Sorangium cellulosum</name>
    <name type="common">Polyangium cellulosum</name>
    <dbReference type="NCBI Taxonomy" id="56"/>
    <lineage>
        <taxon>Bacteria</taxon>
        <taxon>Pseudomonadati</taxon>
        <taxon>Myxococcota</taxon>
        <taxon>Polyangia</taxon>
        <taxon>Polyangiales</taxon>
        <taxon>Polyangiaceae</taxon>
        <taxon>Sorangium</taxon>
    </lineage>
</organism>
<evidence type="ECO:0000256" key="6">
    <source>
        <dbReference type="HAMAP-Rule" id="MF_00040"/>
    </source>
</evidence>